<dbReference type="Pfam" id="PF13531">
    <property type="entry name" value="SBP_bac_11"/>
    <property type="match status" value="1"/>
</dbReference>
<evidence type="ECO:0000256" key="2">
    <source>
        <dbReference type="SAM" id="SignalP"/>
    </source>
</evidence>
<organism evidence="3 4">
    <name type="scientific">Comamonas squillarum</name>
    <dbReference type="NCBI Taxonomy" id="2977320"/>
    <lineage>
        <taxon>Bacteria</taxon>
        <taxon>Pseudomonadati</taxon>
        <taxon>Pseudomonadota</taxon>
        <taxon>Betaproteobacteria</taxon>
        <taxon>Burkholderiales</taxon>
        <taxon>Comamonadaceae</taxon>
        <taxon>Comamonas</taxon>
    </lineage>
</organism>
<proteinExistence type="predicted"/>
<dbReference type="RefSeq" id="WP_260718464.1">
    <property type="nucleotide sequence ID" value="NZ_CP104377.1"/>
</dbReference>
<feature type="chain" id="PRO_5046800820" evidence="2">
    <location>
        <begin position="21"/>
        <end position="288"/>
    </location>
</feature>
<dbReference type="PROSITE" id="PS51257">
    <property type="entry name" value="PROKAR_LIPOPROTEIN"/>
    <property type="match status" value="1"/>
</dbReference>
<keyword evidence="4" id="KW-1185">Reference proteome</keyword>
<evidence type="ECO:0000313" key="4">
    <source>
        <dbReference type="Proteomes" id="UP001058290"/>
    </source>
</evidence>
<gene>
    <name evidence="3" type="ORF">N4T19_15375</name>
</gene>
<dbReference type="EMBL" id="CP104377">
    <property type="protein sequence ID" value="UXC17086.1"/>
    <property type="molecule type" value="Genomic_DNA"/>
</dbReference>
<dbReference type="Proteomes" id="UP001058290">
    <property type="component" value="Chromosome"/>
</dbReference>
<reference evidence="3" key="1">
    <citation type="submission" date="2022-09" db="EMBL/GenBank/DDBJ databases">
        <title>Bacterial diversity in gut of crayfish and pufferfish.</title>
        <authorList>
            <person name="Huang Y."/>
        </authorList>
    </citation>
    <scope>NUCLEOTIDE SEQUENCE</scope>
    <source>
        <strain evidence="3">PR12</strain>
    </source>
</reference>
<dbReference type="SUPFAM" id="SSF53850">
    <property type="entry name" value="Periplasmic binding protein-like II"/>
    <property type="match status" value="1"/>
</dbReference>
<evidence type="ECO:0000256" key="1">
    <source>
        <dbReference type="SAM" id="MobiDB-lite"/>
    </source>
</evidence>
<feature type="signal peptide" evidence="2">
    <location>
        <begin position="1"/>
        <end position="20"/>
    </location>
</feature>
<sequence>MPLRRSFLLSCAAAALLGCASEPPQPDPEPALGQASLPVQLLMTEGFVPVHRALAGQLMIPTQIRAEPGYGASPAVAQALAQYLQQAGCVDLVLAPRAVLQLLQAQGLVRPGRLYDVVRSPLMAIVQAGRPVPVLQDTEDAKKMLEATRSIAYPSADGSDFIEQKLFRELDLTAQALPKSIKVFGPQVAQLVARGDAELGLLLRSELPRSAEVQVVGKMPPPLAYEAVYSAGIVRQACSTAGAQLLARFYQREAAMHDWNGSGWEPVAGVSRPPPPPAEHLDPAEYQP</sequence>
<dbReference type="Gene3D" id="3.40.190.10">
    <property type="entry name" value="Periplasmic binding protein-like II"/>
    <property type="match status" value="2"/>
</dbReference>
<accession>A0ABY5ZYK6</accession>
<protein>
    <submittedName>
        <fullName evidence="3">Substrate-binding domain-containing protein</fullName>
    </submittedName>
</protein>
<keyword evidence="2" id="KW-0732">Signal</keyword>
<name>A0ABY5ZYK6_9BURK</name>
<evidence type="ECO:0000313" key="3">
    <source>
        <dbReference type="EMBL" id="UXC17086.1"/>
    </source>
</evidence>
<feature type="compositionally biased region" description="Basic and acidic residues" evidence="1">
    <location>
        <begin position="279"/>
        <end position="288"/>
    </location>
</feature>
<feature type="region of interest" description="Disordered" evidence="1">
    <location>
        <begin position="266"/>
        <end position="288"/>
    </location>
</feature>